<keyword evidence="4 5" id="KW-0472">Membrane</keyword>
<dbReference type="GO" id="GO:0005886">
    <property type="term" value="C:plasma membrane"/>
    <property type="evidence" value="ECO:0007669"/>
    <property type="project" value="InterPro"/>
</dbReference>
<accession>A0A222FPC5</accession>
<dbReference type="EMBL" id="CP022530">
    <property type="protein sequence ID" value="ASP40386.1"/>
    <property type="molecule type" value="Genomic_DNA"/>
</dbReference>
<evidence type="ECO:0000256" key="4">
    <source>
        <dbReference type="ARBA" id="ARBA00023136"/>
    </source>
</evidence>
<keyword evidence="3 5" id="KW-1133">Transmembrane helix</keyword>
<evidence type="ECO:0000313" key="8">
    <source>
        <dbReference type="Proteomes" id="UP000202440"/>
    </source>
</evidence>
<dbReference type="KEGG" id="bsan:CHH28_17635"/>
<keyword evidence="2 5" id="KW-0812">Transmembrane</keyword>
<evidence type="ECO:0000256" key="5">
    <source>
        <dbReference type="SAM" id="Phobius"/>
    </source>
</evidence>
<dbReference type="RefSeq" id="WP_094061553.1">
    <property type="nucleotide sequence ID" value="NZ_CP022530.1"/>
</dbReference>
<dbReference type="Proteomes" id="UP000202440">
    <property type="component" value="Chromosome"/>
</dbReference>
<name>A0A222FPC5_9GAMM</name>
<protein>
    <recommendedName>
        <fullName evidence="6">Lipopolysaccharide assembly protein A domain-containing protein</fullName>
    </recommendedName>
</protein>
<keyword evidence="1" id="KW-1003">Cell membrane</keyword>
<feature type="domain" description="Lipopolysaccharide assembly protein A" evidence="6">
    <location>
        <begin position="26"/>
        <end position="88"/>
    </location>
</feature>
<evidence type="ECO:0000259" key="6">
    <source>
        <dbReference type="Pfam" id="PF06305"/>
    </source>
</evidence>
<evidence type="ECO:0000313" key="7">
    <source>
        <dbReference type="EMBL" id="ASP40386.1"/>
    </source>
</evidence>
<reference evidence="7 8" key="1">
    <citation type="submission" date="2017-07" db="EMBL/GenBank/DDBJ databases">
        <title>Annotated genome sequence of Bacterioplanes sanyensis isolated from Red Sea.</title>
        <authorList>
            <person name="Rehman Z.U."/>
        </authorList>
    </citation>
    <scope>NUCLEOTIDE SEQUENCE [LARGE SCALE GENOMIC DNA]</scope>
    <source>
        <strain evidence="7 8">NV9</strain>
    </source>
</reference>
<evidence type="ECO:0000256" key="3">
    <source>
        <dbReference type="ARBA" id="ARBA00022989"/>
    </source>
</evidence>
<feature type="transmembrane region" description="Helical" evidence="5">
    <location>
        <begin position="46"/>
        <end position="67"/>
    </location>
</feature>
<organism evidence="7 8">
    <name type="scientific">Bacterioplanes sanyensis</name>
    <dbReference type="NCBI Taxonomy" id="1249553"/>
    <lineage>
        <taxon>Bacteria</taxon>
        <taxon>Pseudomonadati</taxon>
        <taxon>Pseudomonadota</taxon>
        <taxon>Gammaproteobacteria</taxon>
        <taxon>Oceanospirillales</taxon>
        <taxon>Oceanospirillaceae</taxon>
        <taxon>Bacterioplanes</taxon>
    </lineage>
</organism>
<sequence length="94" mass="10293">MKQLKLGISMLLFVLVLVYAIAFSANNSTAVNVDLLTGAVIQGPLSLWLGAMLLLGAVAGYLLSWLSKARQSLELRRLRREVKQLQERASKPGL</sequence>
<dbReference type="InterPro" id="IPR010445">
    <property type="entry name" value="LapA_dom"/>
</dbReference>
<dbReference type="Pfam" id="PF06305">
    <property type="entry name" value="LapA_dom"/>
    <property type="match status" value="1"/>
</dbReference>
<dbReference type="AlphaFoldDB" id="A0A222FPC5"/>
<keyword evidence="8" id="KW-1185">Reference proteome</keyword>
<gene>
    <name evidence="7" type="ORF">CHH28_17635</name>
</gene>
<proteinExistence type="predicted"/>
<evidence type="ECO:0000256" key="2">
    <source>
        <dbReference type="ARBA" id="ARBA00022692"/>
    </source>
</evidence>
<evidence type="ECO:0000256" key="1">
    <source>
        <dbReference type="ARBA" id="ARBA00022475"/>
    </source>
</evidence>